<evidence type="ECO:0000313" key="1">
    <source>
        <dbReference type="EMBL" id="PZO39915.1"/>
    </source>
</evidence>
<protein>
    <recommendedName>
        <fullName evidence="3">Response regulatory domain-containing protein</fullName>
    </recommendedName>
</protein>
<reference evidence="1 2" key="2">
    <citation type="submission" date="2018-06" db="EMBL/GenBank/DDBJ databases">
        <title>Metagenomic assembly of (sub)arctic Cyanobacteria and their associated microbiome from non-axenic cultures.</title>
        <authorList>
            <person name="Baurain D."/>
        </authorList>
    </citation>
    <scope>NUCLEOTIDE SEQUENCE [LARGE SCALE GENOMIC DNA]</scope>
    <source>
        <strain evidence="1">ULC041bin1</strain>
    </source>
</reference>
<dbReference type="EMBL" id="QBMN01000082">
    <property type="protein sequence ID" value="PZO39915.1"/>
    <property type="molecule type" value="Genomic_DNA"/>
</dbReference>
<organism evidence="1 2">
    <name type="scientific">Shackletoniella antarctica</name>
    <dbReference type="NCBI Taxonomy" id="268115"/>
    <lineage>
        <taxon>Bacteria</taxon>
        <taxon>Bacillati</taxon>
        <taxon>Cyanobacteriota</taxon>
        <taxon>Cyanophyceae</taxon>
        <taxon>Oculatellales</taxon>
        <taxon>Oculatellaceae</taxon>
        <taxon>Shackletoniella</taxon>
    </lineage>
</organism>
<name>A0A2W4XZ08_9CYAN</name>
<evidence type="ECO:0008006" key="3">
    <source>
        <dbReference type="Google" id="ProtNLM"/>
    </source>
</evidence>
<comment type="caution">
    <text evidence="1">The sequence shown here is derived from an EMBL/GenBank/DDBJ whole genome shotgun (WGS) entry which is preliminary data.</text>
</comment>
<dbReference type="Proteomes" id="UP000249081">
    <property type="component" value="Unassembled WGS sequence"/>
</dbReference>
<reference evidence="2" key="1">
    <citation type="submission" date="2018-04" db="EMBL/GenBank/DDBJ databases">
        <authorList>
            <person name="Cornet L."/>
        </authorList>
    </citation>
    <scope>NUCLEOTIDE SEQUENCE [LARGE SCALE GENOMIC DNA]</scope>
</reference>
<evidence type="ECO:0000313" key="2">
    <source>
        <dbReference type="Proteomes" id="UP000249081"/>
    </source>
</evidence>
<accession>A0A2W4XZ08</accession>
<gene>
    <name evidence="1" type="ORF">DCF17_12745</name>
</gene>
<proteinExistence type="predicted"/>
<dbReference type="AlphaFoldDB" id="A0A2W4XZ08"/>
<sequence>MIAYVRACGWQVNSYQSWPEVHQHLRQSPAHLLPHRLVVGDREAGNPALLEHLTQLWLQPIKVAVLWAEQNADLAADAAADTWIQLPLTIPKLERMLSL</sequence>